<proteinExistence type="predicted"/>
<keyword evidence="2" id="KW-1185">Reference proteome</keyword>
<gene>
    <name evidence="1" type="ORF">GCM10017653_09390</name>
</gene>
<dbReference type="RefSeq" id="WP_271180521.1">
    <property type="nucleotide sequence ID" value="NZ_BSFM01000004.1"/>
</dbReference>
<reference evidence="1" key="2">
    <citation type="submission" date="2023-01" db="EMBL/GenBank/DDBJ databases">
        <authorList>
            <person name="Sun Q."/>
            <person name="Evtushenko L."/>
        </authorList>
    </citation>
    <scope>NUCLEOTIDE SEQUENCE</scope>
    <source>
        <strain evidence="1">VKM B-2789</strain>
    </source>
</reference>
<accession>A0A9W6N9T3</accession>
<dbReference type="Proteomes" id="UP001143330">
    <property type="component" value="Unassembled WGS sequence"/>
</dbReference>
<sequence length="44" mass="5354">MNLSYFMRERTALIRLFYGKGRLPFEQMQREIEDEVPPWDPPPV</sequence>
<evidence type="ECO:0000313" key="2">
    <source>
        <dbReference type="Proteomes" id="UP001143330"/>
    </source>
</evidence>
<evidence type="ECO:0000313" key="1">
    <source>
        <dbReference type="EMBL" id="GLK82870.1"/>
    </source>
</evidence>
<dbReference type="AlphaFoldDB" id="A0A9W6N9T3"/>
<name>A0A9W6N9T3_9HYPH</name>
<comment type="caution">
    <text evidence="1">The sequence shown here is derived from an EMBL/GenBank/DDBJ whole genome shotgun (WGS) entry which is preliminary data.</text>
</comment>
<reference evidence="1" key="1">
    <citation type="journal article" date="2014" name="Int. J. Syst. Evol. Microbiol.">
        <title>Complete genome sequence of Corynebacterium casei LMG S-19264T (=DSM 44701T), isolated from a smear-ripened cheese.</title>
        <authorList>
            <consortium name="US DOE Joint Genome Institute (JGI-PGF)"/>
            <person name="Walter F."/>
            <person name="Albersmeier A."/>
            <person name="Kalinowski J."/>
            <person name="Ruckert C."/>
        </authorList>
    </citation>
    <scope>NUCLEOTIDE SEQUENCE</scope>
    <source>
        <strain evidence="1">VKM B-2789</strain>
    </source>
</reference>
<organism evidence="1 2">
    <name type="scientific">Ancylobacter defluvii</name>
    <dbReference type="NCBI Taxonomy" id="1282440"/>
    <lineage>
        <taxon>Bacteria</taxon>
        <taxon>Pseudomonadati</taxon>
        <taxon>Pseudomonadota</taxon>
        <taxon>Alphaproteobacteria</taxon>
        <taxon>Hyphomicrobiales</taxon>
        <taxon>Xanthobacteraceae</taxon>
        <taxon>Ancylobacter</taxon>
    </lineage>
</organism>
<dbReference type="EMBL" id="BSFM01000004">
    <property type="protein sequence ID" value="GLK82870.1"/>
    <property type="molecule type" value="Genomic_DNA"/>
</dbReference>
<protein>
    <submittedName>
        <fullName evidence="1">Uncharacterized protein</fullName>
    </submittedName>
</protein>